<evidence type="ECO:0000313" key="3">
    <source>
        <dbReference type="Proteomes" id="UP000076586"/>
    </source>
</evidence>
<name>A0A171AUX1_9BACT</name>
<reference evidence="3" key="2">
    <citation type="journal article" date="2017" name="Genome Announc.">
        <title>Draft genome sequence of Paludibacter jiangxiensis NM7(T), a propionate-producing fermentative bacterium.</title>
        <authorList>
            <person name="Qiu Y.-L."/>
            <person name="Tourlousse D.M."/>
            <person name="Matsuura N."/>
            <person name="Ohashi A."/>
            <person name="Sekiguchi Y."/>
        </authorList>
    </citation>
    <scope>NUCLEOTIDE SEQUENCE [LARGE SCALE GENOMIC DNA]</scope>
    <source>
        <strain evidence="3">NM7</strain>
    </source>
</reference>
<reference evidence="3" key="1">
    <citation type="submission" date="2016-04" db="EMBL/GenBank/DDBJ databases">
        <title>Draft genome sequence of Paludibacter jiangxiensis strain NM7.</title>
        <authorList>
            <person name="Qiu Y."/>
            <person name="Matsuura N."/>
            <person name="Ohashi A."/>
            <person name="Tourlousse M.D."/>
            <person name="Sekiguchi Y."/>
        </authorList>
    </citation>
    <scope>NUCLEOTIDE SEQUENCE [LARGE SCALE GENOMIC DNA]</scope>
    <source>
        <strain evidence="3">NM7</strain>
    </source>
</reference>
<dbReference type="InterPro" id="IPR011256">
    <property type="entry name" value="Reg_factor_effector_dom_sf"/>
</dbReference>
<dbReference type="Pfam" id="PF06445">
    <property type="entry name" value="GyrI-like"/>
    <property type="match status" value="1"/>
</dbReference>
<dbReference type="InterPro" id="IPR010499">
    <property type="entry name" value="AraC_E-bd"/>
</dbReference>
<feature type="domain" description="AraC effector-binding" evidence="1">
    <location>
        <begin position="23"/>
        <end position="180"/>
    </location>
</feature>
<evidence type="ECO:0000313" key="2">
    <source>
        <dbReference type="EMBL" id="GAT64309.1"/>
    </source>
</evidence>
<gene>
    <name evidence="2" type="ORF">PJIAN_4859</name>
</gene>
<dbReference type="InterPro" id="IPR029442">
    <property type="entry name" value="GyrI-like"/>
</dbReference>
<dbReference type="SUPFAM" id="SSF55136">
    <property type="entry name" value="Probable bacterial effector-binding domain"/>
    <property type="match status" value="1"/>
</dbReference>
<proteinExistence type="predicted"/>
<dbReference type="Proteomes" id="UP000076586">
    <property type="component" value="Unassembled WGS sequence"/>
</dbReference>
<keyword evidence="3" id="KW-1185">Reference proteome</keyword>
<organism evidence="2 3">
    <name type="scientific">Paludibacter jiangxiensis</name>
    <dbReference type="NCBI Taxonomy" id="681398"/>
    <lineage>
        <taxon>Bacteria</taxon>
        <taxon>Pseudomonadati</taxon>
        <taxon>Bacteroidota</taxon>
        <taxon>Bacteroidia</taxon>
        <taxon>Bacteroidales</taxon>
        <taxon>Paludibacteraceae</taxon>
        <taxon>Paludibacter</taxon>
    </lineage>
</organism>
<evidence type="ECO:0000259" key="1">
    <source>
        <dbReference type="SMART" id="SM00871"/>
    </source>
</evidence>
<accession>A0A171AUX1</accession>
<protein>
    <submittedName>
        <fullName evidence="2">AraC family transcriptional regulator</fullName>
    </submittedName>
</protein>
<sequence>MQALFQQINVQNPKHHLMTTYKIDPVIKTIPEKKLIGIHRSMTLSNDTTFELWRSLMPRRKEISNALNPDLISMQLFGKPLIDGSFTQETPFEKWAAIEVTDFENIPVGMDSYIVPPGLYACFAYKGAANEAQPTIQYIYQEWLPASGYKPDNRPHITVMGDKYKGNDPDSEEEFRIPIVL</sequence>
<dbReference type="SMART" id="SM00871">
    <property type="entry name" value="AraC_E_bind"/>
    <property type="match status" value="1"/>
</dbReference>
<dbReference type="STRING" id="681398.PJIAN_4859"/>
<dbReference type="AlphaFoldDB" id="A0A171AUX1"/>
<dbReference type="EMBL" id="BDCR01000004">
    <property type="protein sequence ID" value="GAT64309.1"/>
    <property type="molecule type" value="Genomic_DNA"/>
</dbReference>
<dbReference type="Gene3D" id="3.20.80.10">
    <property type="entry name" value="Regulatory factor, effector binding domain"/>
    <property type="match status" value="1"/>
</dbReference>
<comment type="caution">
    <text evidence="2">The sequence shown here is derived from an EMBL/GenBank/DDBJ whole genome shotgun (WGS) entry which is preliminary data.</text>
</comment>